<dbReference type="OrthoDB" id="1719804at2759"/>
<dbReference type="PANTHER" id="PTHR34808:SF5">
    <property type="entry name" value="SMP DOMAIN-CONTAINING PROTEIN"/>
    <property type="match status" value="1"/>
</dbReference>
<feature type="signal peptide" evidence="2">
    <location>
        <begin position="1"/>
        <end position="29"/>
    </location>
</feature>
<feature type="chain" id="PRO_5025351215" evidence="2">
    <location>
        <begin position="30"/>
        <end position="175"/>
    </location>
</feature>
<evidence type="ECO:0000256" key="1">
    <source>
        <dbReference type="SAM" id="MobiDB-lite"/>
    </source>
</evidence>
<dbReference type="AlphaFoldDB" id="A0A6A1W329"/>
<organism evidence="3 4">
    <name type="scientific">Morella rubra</name>
    <name type="common">Chinese bayberry</name>
    <dbReference type="NCBI Taxonomy" id="262757"/>
    <lineage>
        <taxon>Eukaryota</taxon>
        <taxon>Viridiplantae</taxon>
        <taxon>Streptophyta</taxon>
        <taxon>Embryophyta</taxon>
        <taxon>Tracheophyta</taxon>
        <taxon>Spermatophyta</taxon>
        <taxon>Magnoliopsida</taxon>
        <taxon>eudicotyledons</taxon>
        <taxon>Gunneridae</taxon>
        <taxon>Pentapetalae</taxon>
        <taxon>rosids</taxon>
        <taxon>fabids</taxon>
        <taxon>Fagales</taxon>
        <taxon>Myricaceae</taxon>
        <taxon>Morella</taxon>
    </lineage>
</organism>
<reference evidence="3 4" key="1">
    <citation type="journal article" date="2019" name="Plant Biotechnol. J.">
        <title>The red bayberry genome and genetic basis of sex determination.</title>
        <authorList>
            <person name="Jia H.M."/>
            <person name="Jia H.J."/>
            <person name="Cai Q.L."/>
            <person name="Wang Y."/>
            <person name="Zhao H.B."/>
            <person name="Yang W.F."/>
            <person name="Wang G.Y."/>
            <person name="Li Y.H."/>
            <person name="Zhan D.L."/>
            <person name="Shen Y.T."/>
            <person name="Niu Q.F."/>
            <person name="Chang L."/>
            <person name="Qiu J."/>
            <person name="Zhao L."/>
            <person name="Xie H.B."/>
            <person name="Fu W.Y."/>
            <person name="Jin J."/>
            <person name="Li X.W."/>
            <person name="Jiao Y."/>
            <person name="Zhou C.C."/>
            <person name="Tu T."/>
            <person name="Chai C.Y."/>
            <person name="Gao J.L."/>
            <person name="Fan L.J."/>
            <person name="van de Weg E."/>
            <person name="Wang J.Y."/>
            <person name="Gao Z.S."/>
        </authorList>
    </citation>
    <scope>NUCLEOTIDE SEQUENCE [LARGE SCALE GENOMIC DNA]</scope>
    <source>
        <tissue evidence="3">Leaves</tissue>
    </source>
</reference>
<comment type="caution">
    <text evidence="3">The sequence shown here is derived from an EMBL/GenBank/DDBJ whole genome shotgun (WGS) entry which is preliminary data.</text>
</comment>
<keyword evidence="2" id="KW-0732">Signal</keyword>
<evidence type="ECO:0000256" key="2">
    <source>
        <dbReference type="SAM" id="SignalP"/>
    </source>
</evidence>
<gene>
    <name evidence="3" type="ORF">CJ030_MR3G026397</name>
</gene>
<proteinExistence type="predicted"/>
<feature type="compositionally biased region" description="Polar residues" evidence="1">
    <location>
        <begin position="156"/>
        <end position="165"/>
    </location>
</feature>
<dbReference type="PANTHER" id="PTHR34808">
    <property type="entry name" value="EXPRESSED PROTEIN"/>
    <property type="match status" value="1"/>
</dbReference>
<sequence length="175" mass="19206">MAIGKAQCHVRPSIMLLLCLRAQIGLADAANAESLAWPITYIGCGDGRQSLRALLDQEIRDSVLYMANACCSIEMEPKTLSQGQLYRAREVAAVQEVEPVEASTQFIEETRLMVRVNDDTVEAVEEGKQPPKPVECKEKAADLVERPCQCSCSIANEESPEQVTPSLREPLSAPF</sequence>
<protein>
    <submittedName>
        <fullName evidence="3">Uncharacterized protein</fullName>
    </submittedName>
</protein>
<evidence type="ECO:0000313" key="4">
    <source>
        <dbReference type="Proteomes" id="UP000516437"/>
    </source>
</evidence>
<name>A0A6A1W329_9ROSI</name>
<keyword evidence="4" id="KW-1185">Reference proteome</keyword>
<dbReference type="Proteomes" id="UP000516437">
    <property type="component" value="Chromosome 3"/>
</dbReference>
<accession>A0A6A1W329</accession>
<evidence type="ECO:0000313" key="3">
    <source>
        <dbReference type="EMBL" id="KAB1218517.1"/>
    </source>
</evidence>
<feature type="region of interest" description="Disordered" evidence="1">
    <location>
        <begin position="156"/>
        <end position="175"/>
    </location>
</feature>
<dbReference type="EMBL" id="RXIC02000021">
    <property type="protein sequence ID" value="KAB1218517.1"/>
    <property type="molecule type" value="Genomic_DNA"/>
</dbReference>